<dbReference type="EMBL" id="QUNG01000005">
    <property type="protein sequence ID" value="REG83648.1"/>
    <property type="molecule type" value="Genomic_DNA"/>
</dbReference>
<dbReference type="Pfam" id="PF00990">
    <property type="entry name" value="GGDEF"/>
    <property type="match status" value="1"/>
</dbReference>
<dbReference type="RefSeq" id="WP_115897345.1">
    <property type="nucleotide sequence ID" value="NZ_QUNG01000005.1"/>
</dbReference>
<sequence length="365" mass="41151">MAFDALPLDIQELQTRLLQTEKERELLARQNAEMAQHLRSIAEGKSISFFWDQVLDDCKRDLPNAYVTLLAQAEQDQEWHLVRHDDTNIQLLTPNSSEMTLPPAVQTFTQSPSCSMRHEANIHQSADWSMWHAFLSANHFSDVVLVNINEPYDGAYLMLLFGRGIASLDAATTQCLTRCTHLIEAAALREQADRLLLEASHFDPQTGLLRAFSFQHNFSIVLKDSRRHFMRVALISLKLRSAVGSNDDALLKDVAAKIQTAIRDNDLVAYYGEGEFVMGVCIRHMQDAEVIASKLIDVLTASSETPNRLTKEGVRIGIAYYPEHSTLDDLYRASGYATNSVAERSGYRIEFHGALYTSSAEFYTF</sequence>
<dbReference type="Gene3D" id="3.30.70.270">
    <property type="match status" value="1"/>
</dbReference>
<gene>
    <name evidence="2" type="ORF">DFP81_10514</name>
</gene>
<dbReference type="AlphaFoldDB" id="A0A3E0DLH4"/>
<dbReference type="SUPFAM" id="SSF55073">
    <property type="entry name" value="Nucleotide cyclase"/>
    <property type="match status" value="1"/>
</dbReference>
<keyword evidence="3" id="KW-1185">Reference proteome</keyword>
<feature type="domain" description="GGDEF" evidence="1">
    <location>
        <begin position="230"/>
        <end position="354"/>
    </location>
</feature>
<evidence type="ECO:0000313" key="2">
    <source>
        <dbReference type="EMBL" id="REG83648.1"/>
    </source>
</evidence>
<reference evidence="2 3" key="1">
    <citation type="submission" date="2018-08" db="EMBL/GenBank/DDBJ databases">
        <title>Genomic Encyclopedia of Type Strains, Phase III (KMG-III): the genomes of soil and plant-associated and newly described type strains.</title>
        <authorList>
            <person name="Whitman W."/>
        </authorList>
    </citation>
    <scope>NUCLEOTIDE SEQUENCE [LARGE SCALE GENOMIC DNA]</scope>
    <source>
        <strain evidence="2 3">CECT 7375</strain>
    </source>
</reference>
<dbReference type="OrthoDB" id="6097672at2"/>
<dbReference type="Proteomes" id="UP000256542">
    <property type="component" value="Unassembled WGS sequence"/>
</dbReference>
<dbReference type="InterPro" id="IPR029787">
    <property type="entry name" value="Nucleotide_cyclase"/>
</dbReference>
<evidence type="ECO:0000259" key="1">
    <source>
        <dbReference type="PROSITE" id="PS50887"/>
    </source>
</evidence>
<evidence type="ECO:0000313" key="3">
    <source>
        <dbReference type="Proteomes" id="UP000256542"/>
    </source>
</evidence>
<dbReference type="InterPro" id="IPR043128">
    <property type="entry name" value="Rev_trsase/Diguanyl_cyclase"/>
</dbReference>
<dbReference type="PROSITE" id="PS50887">
    <property type="entry name" value="GGDEF"/>
    <property type="match status" value="1"/>
</dbReference>
<dbReference type="InterPro" id="IPR000160">
    <property type="entry name" value="GGDEF_dom"/>
</dbReference>
<protein>
    <submittedName>
        <fullName evidence="2">GGDEF domain-containing protein</fullName>
    </submittedName>
</protein>
<proteinExistence type="predicted"/>
<comment type="caution">
    <text evidence="2">The sequence shown here is derived from an EMBL/GenBank/DDBJ whole genome shotgun (WGS) entry which is preliminary data.</text>
</comment>
<organism evidence="2 3">
    <name type="scientific">Marinomonas pollencensis</name>
    <dbReference type="NCBI Taxonomy" id="491954"/>
    <lineage>
        <taxon>Bacteria</taxon>
        <taxon>Pseudomonadati</taxon>
        <taxon>Pseudomonadota</taxon>
        <taxon>Gammaproteobacteria</taxon>
        <taxon>Oceanospirillales</taxon>
        <taxon>Oceanospirillaceae</taxon>
        <taxon>Marinomonas</taxon>
    </lineage>
</organism>
<accession>A0A3E0DLH4</accession>
<dbReference type="SMART" id="SM00267">
    <property type="entry name" value="GGDEF"/>
    <property type="match status" value="1"/>
</dbReference>
<name>A0A3E0DLH4_9GAMM</name>